<keyword evidence="1 2" id="KW-1015">Disulfide bond</keyword>
<dbReference type="PANTHER" id="PTHR19143">
    <property type="entry name" value="FIBRINOGEN/TENASCIN/ANGIOPOEITIN"/>
    <property type="match status" value="1"/>
</dbReference>
<dbReference type="Gene3D" id="4.10.530.10">
    <property type="entry name" value="Gamma-fibrinogen Carboxyl Terminal Fragment, domain 2"/>
    <property type="match status" value="1"/>
</dbReference>
<keyword evidence="7" id="KW-1185">Reference proteome</keyword>
<evidence type="ECO:0000256" key="2">
    <source>
        <dbReference type="PROSITE-ProRule" id="PRU00076"/>
    </source>
</evidence>
<dbReference type="SUPFAM" id="SSF57196">
    <property type="entry name" value="EGF/Laminin"/>
    <property type="match status" value="1"/>
</dbReference>
<dbReference type="NCBIfam" id="NF040941">
    <property type="entry name" value="GGGWT_bact"/>
    <property type="match status" value="1"/>
</dbReference>
<proteinExistence type="predicted"/>
<feature type="non-terminal residue" evidence="5">
    <location>
        <position position="1"/>
    </location>
</feature>
<dbReference type="SUPFAM" id="SSF56496">
    <property type="entry name" value="Fibrinogen C-terminal domain-like"/>
    <property type="match status" value="1"/>
</dbReference>
<dbReference type="EMBL" id="CP111017">
    <property type="protein sequence ID" value="WAR07862.1"/>
    <property type="molecule type" value="Genomic_DNA"/>
</dbReference>
<feature type="domain" description="Fibrinogen C-terminal" evidence="4">
    <location>
        <begin position="37"/>
        <end position="221"/>
    </location>
</feature>
<comment type="caution">
    <text evidence="2">Lacks conserved residue(s) required for the propagation of feature annotation.</text>
</comment>
<dbReference type="SMART" id="SM00186">
    <property type="entry name" value="FBG"/>
    <property type="match status" value="1"/>
</dbReference>
<organism evidence="5 7">
    <name type="scientific">Mya arenaria</name>
    <name type="common">Soft-shell clam</name>
    <dbReference type="NCBI Taxonomy" id="6604"/>
    <lineage>
        <taxon>Eukaryota</taxon>
        <taxon>Metazoa</taxon>
        <taxon>Spiralia</taxon>
        <taxon>Lophotrochozoa</taxon>
        <taxon>Mollusca</taxon>
        <taxon>Bivalvia</taxon>
        <taxon>Autobranchia</taxon>
        <taxon>Heteroconchia</taxon>
        <taxon>Euheterodonta</taxon>
        <taxon>Imparidentia</taxon>
        <taxon>Neoheterodontei</taxon>
        <taxon>Myida</taxon>
        <taxon>Myoidea</taxon>
        <taxon>Myidae</taxon>
        <taxon>Mya</taxon>
    </lineage>
</organism>
<keyword evidence="2" id="KW-0245">EGF-like domain</keyword>
<dbReference type="SMART" id="SM00181">
    <property type="entry name" value="EGF"/>
    <property type="match status" value="1"/>
</dbReference>
<evidence type="ECO:0000313" key="6">
    <source>
        <dbReference type="EMBL" id="WAR09474.1"/>
    </source>
</evidence>
<dbReference type="EMBL" id="CP111017">
    <property type="protein sequence ID" value="WAR09474.1"/>
    <property type="molecule type" value="Genomic_DNA"/>
</dbReference>
<dbReference type="PROSITE" id="PS01186">
    <property type="entry name" value="EGF_2"/>
    <property type="match status" value="1"/>
</dbReference>
<evidence type="ECO:0000259" key="3">
    <source>
        <dbReference type="PROSITE" id="PS50026"/>
    </source>
</evidence>
<dbReference type="Pfam" id="PF00008">
    <property type="entry name" value="EGF"/>
    <property type="match status" value="1"/>
</dbReference>
<gene>
    <name evidence="5" type="ORF">MAR_017820</name>
    <name evidence="6" type="ORF">MAR_019432</name>
</gene>
<name>A0ABY7EG06_MYAAR</name>
<feature type="domain" description="EGF-like" evidence="3">
    <location>
        <begin position="3"/>
        <end position="38"/>
    </location>
</feature>
<dbReference type="Proteomes" id="UP001164746">
    <property type="component" value="Chromosome 6"/>
</dbReference>
<dbReference type="PROSITE" id="PS00022">
    <property type="entry name" value="EGF_1"/>
    <property type="match status" value="1"/>
</dbReference>
<protein>
    <submittedName>
        <fullName evidence="5">FCN1-like protein</fullName>
    </submittedName>
</protein>
<dbReference type="InterPro" id="IPR014716">
    <property type="entry name" value="Fibrinogen_a/b/g_C_1"/>
</dbReference>
<dbReference type="CDD" id="cd00054">
    <property type="entry name" value="EGF_CA"/>
    <property type="match status" value="1"/>
</dbReference>
<dbReference type="InterPro" id="IPR002181">
    <property type="entry name" value="Fibrinogen_a/b/g_C_dom"/>
</dbReference>
<evidence type="ECO:0000259" key="4">
    <source>
        <dbReference type="PROSITE" id="PS51406"/>
    </source>
</evidence>
<dbReference type="SMART" id="SM00179">
    <property type="entry name" value="EGF_CA"/>
    <property type="match status" value="1"/>
</dbReference>
<dbReference type="Gene3D" id="3.90.215.10">
    <property type="entry name" value="Gamma Fibrinogen, chain A, domain 1"/>
    <property type="match status" value="1"/>
</dbReference>
<dbReference type="Gene3D" id="2.10.25.10">
    <property type="entry name" value="Laminin"/>
    <property type="match status" value="1"/>
</dbReference>
<dbReference type="InterPro" id="IPR050373">
    <property type="entry name" value="Fibrinogen_C-term_domain"/>
</dbReference>
<reference evidence="5" key="1">
    <citation type="submission" date="2022-11" db="EMBL/GenBank/DDBJ databases">
        <title>Centuries of genome instability and evolution in soft-shell clam transmissible cancer (bioRxiv).</title>
        <authorList>
            <person name="Hart S.F.M."/>
            <person name="Yonemitsu M.A."/>
            <person name="Giersch R.M."/>
            <person name="Beal B.F."/>
            <person name="Arriagada G."/>
            <person name="Davis B.W."/>
            <person name="Ostrander E.A."/>
            <person name="Goff S.P."/>
            <person name="Metzger M.J."/>
        </authorList>
    </citation>
    <scope>NUCLEOTIDE SEQUENCE</scope>
    <source>
        <strain evidence="5">MELC-2E11</strain>
        <tissue evidence="5">Siphon/mantle</tissue>
    </source>
</reference>
<feature type="disulfide bond" evidence="2">
    <location>
        <begin position="28"/>
        <end position="37"/>
    </location>
</feature>
<dbReference type="InterPro" id="IPR000742">
    <property type="entry name" value="EGF"/>
</dbReference>
<dbReference type="PROSITE" id="PS51406">
    <property type="entry name" value="FIBRINOGEN_C_2"/>
    <property type="match status" value="1"/>
</dbReference>
<evidence type="ECO:0000313" key="5">
    <source>
        <dbReference type="EMBL" id="WAR07862.1"/>
    </source>
</evidence>
<feature type="disulfide bond" evidence="2">
    <location>
        <begin position="7"/>
        <end position="17"/>
    </location>
</feature>
<sequence>TSVADPCSSNPCQRGTCTSSNGDFECHCLSGYSGKTCDMGPLPMDCKDIINRPNLFSNRGDGVYTIMLPRSRTMLQVFCDMTYDSGGWTVFQRRVTSSQYFNRNLAEYEKGFGDINSEFWMGRPTDEKYHGVVVSADYSSSLECHFLMRIISLSGAPSFTIERESSNGTYSCADNPFTKAYNGQTDVSFLFPPVATFATYDRDTTGGCAAHMGGGWWYYGCVPSSVSLPTNTYTSVNSTCGSPFYPGVHIDQDN</sequence>
<accession>A0ABY7EG06</accession>
<dbReference type="InterPro" id="IPR001881">
    <property type="entry name" value="EGF-like_Ca-bd_dom"/>
</dbReference>
<dbReference type="Pfam" id="PF00147">
    <property type="entry name" value="Fibrinogen_C"/>
    <property type="match status" value="1"/>
</dbReference>
<evidence type="ECO:0000313" key="7">
    <source>
        <dbReference type="Proteomes" id="UP001164746"/>
    </source>
</evidence>
<dbReference type="InterPro" id="IPR036056">
    <property type="entry name" value="Fibrinogen-like_C"/>
</dbReference>
<feature type="non-terminal residue" evidence="5">
    <location>
        <position position="254"/>
    </location>
</feature>
<dbReference type="PROSITE" id="PS50026">
    <property type="entry name" value="EGF_3"/>
    <property type="match status" value="1"/>
</dbReference>
<evidence type="ECO:0000256" key="1">
    <source>
        <dbReference type="ARBA" id="ARBA00023157"/>
    </source>
</evidence>